<organism evidence="2 3">
    <name type="scientific">Branchiostoma lanceolatum</name>
    <name type="common">Common lancelet</name>
    <name type="synonym">Amphioxus lanceolatum</name>
    <dbReference type="NCBI Taxonomy" id="7740"/>
    <lineage>
        <taxon>Eukaryota</taxon>
        <taxon>Metazoa</taxon>
        <taxon>Chordata</taxon>
        <taxon>Cephalochordata</taxon>
        <taxon>Leptocardii</taxon>
        <taxon>Amphioxiformes</taxon>
        <taxon>Branchiostomatidae</taxon>
        <taxon>Branchiostoma</taxon>
    </lineage>
</organism>
<evidence type="ECO:0000256" key="1">
    <source>
        <dbReference type="SAM" id="MobiDB-lite"/>
    </source>
</evidence>
<dbReference type="AlphaFoldDB" id="A0A8K0EIR6"/>
<evidence type="ECO:0000313" key="3">
    <source>
        <dbReference type="Proteomes" id="UP000838412"/>
    </source>
</evidence>
<evidence type="ECO:0000313" key="2">
    <source>
        <dbReference type="EMBL" id="CAH1252592.1"/>
    </source>
</evidence>
<dbReference type="EMBL" id="OV696687">
    <property type="protein sequence ID" value="CAH1252592.1"/>
    <property type="molecule type" value="Genomic_DNA"/>
</dbReference>
<sequence>MGTIVGHTGDHVHLGHGKGHAHVEGQAGQGGRFRGKLPQNRAETGGQGLHFVPKERIARPVKAGKLYQGHRLLFAVDSCGTREKGGFLATLLDPGSGGCQAGCCTVWPGEVHVQSLGD</sequence>
<protein>
    <submittedName>
        <fullName evidence="2">Hypp952 protein</fullName>
    </submittedName>
</protein>
<proteinExistence type="predicted"/>
<accession>A0A8K0EIR6</accession>
<dbReference type="Proteomes" id="UP000838412">
    <property type="component" value="Chromosome 2"/>
</dbReference>
<keyword evidence="3" id="KW-1185">Reference proteome</keyword>
<gene>
    <name evidence="2" type="primary">Hypp952</name>
    <name evidence="2" type="ORF">BLAG_LOCUS12628</name>
</gene>
<feature type="region of interest" description="Disordered" evidence="1">
    <location>
        <begin position="1"/>
        <end position="48"/>
    </location>
</feature>
<reference evidence="2" key="1">
    <citation type="submission" date="2022-01" db="EMBL/GenBank/DDBJ databases">
        <authorList>
            <person name="Braso-Vives M."/>
        </authorList>
    </citation>
    <scope>NUCLEOTIDE SEQUENCE</scope>
</reference>
<name>A0A8K0EIR6_BRALA</name>